<keyword evidence="6" id="KW-0410">Iron transport</keyword>
<dbReference type="FunFam" id="3.30.920.10:FF:000002">
    <property type="entry name" value="Frataxin, mitochondrial"/>
    <property type="match status" value="1"/>
</dbReference>
<dbReference type="InterPro" id="IPR002908">
    <property type="entry name" value="Frataxin/CyaY"/>
</dbReference>
<dbReference type="CTD" id="20232617"/>
<comment type="subcellular location">
    <subcellularLocation>
        <location evidence="1">Mitochondrion</location>
    </subcellularLocation>
</comment>
<dbReference type="EC" id="1.16.3.1" evidence="3"/>
<dbReference type="GO" id="GO:0016226">
    <property type="term" value="P:iron-sulfur cluster assembly"/>
    <property type="evidence" value="ECO:0007669"/>
    <property type="project" value="InterPro"/>
</dbReference>
<organism evidence="14 15">
    <name type="scientific">Lottia gigantea</name>
    <name type="common">Giant owl limpet</name>
    <dbReference type="NCBI Taxonomy" id="225164"/>
    <lineage>
        <taxon>Eukaryota</taxon>
        <taxon>Metazoa</taxon>
        <taxon>Spiralia</taxon>
        <taxon>Lophotrochozoa</taxon>
        <taxon>Mollusca</taxon>
        <taxon>Gastropoda</taxon>
        <taxon>Patellogastropoda</taxon>
        <taxon>Lottioidea</taxon>
        <taxon>Lottiidae</taxon>
        <taxon>Lottia</taxon>
    </lineage>
</organism>
<dbReference type="HOGENOM" id="CLU_080880_4_0_1"/>
<keyword evidence="11" id="KW-0496">Mitochondrion</keyword>
<reference evidence="14 15" key="1">
    <citation type="journal article" date="2013" name="Nature">
        <title>Insights into bilaterian evolution from three spiralian genomes.</title>
        <authorList>
            <person name="Simakov O."/>
            <person name="Marletaz F."/>
            <person name="Cho S.J."/>
            <person name="Edsinger-Gonzales E."/>
            <person name="Havlak P."/>
            <person name="Hellsten U."/>
            <person name="Kuo D.H."/>
            <person name="Larsson T."/>
            <person name="Lv J."/>
            <person name="Arendt D."/>
            <person name="Savage R."/>
            <person name="Osoegawa K."/>
            <person name="de Jong P."/>
            <person name="Grimwood J."/>
            <person name="Chapman J.A."/>
            <person name="Shapiro H."/>
            <person name="Aerts A."/>
            <person name="Otillar R.P."/>
            <person name="Terry A.Y."/>
            <person name="Boore J.L."/>
            <person name="Grigoriev I.V."/>
            <person name="Lindberg D.R."/>
            <person name="Seaver E.C."/>
            <person name="Weisblat D.A."/>
            <person name="Putnam N.H."/>
            <person name="Rokhsar D.S."/>
        </authorList>
    </citation>
    <scope>NUCLEOTIDE SEQUENCE [LARGE SCALE GENOMIC DNA]</scope>
</reference>
<gene>
    <name evidence="14" type="ORF">LOTGIDRAFT_126633</name>
</gene>
<evidence type="ECO:0000256" key="13">
    <source>
        <dbReference type="ARBA" id="ARBA00047990"/>
    </source>
</evidence>
<dbReference type="InterPro" id="IPR020895">
    <property type="entry name" value="Frataxin_CS"/>
</dbReference>
<dbReference type="CDD" id="cd00503">
    <property type="entry name" value="Frataxin"/>
    <property type="match status" value="1"/>
</dbReference>
<dbReference type="STRING" id="225164.V4BHH2"/>
<evidence type="ECO:0000256" key="1">
    <source>
        <dbReference type="ARBA" id="ARBA00004173"/>
    </source>
</evidence>
<proteinExistence type="inferred from homology"/>
<dbReference type="SMART" id="SM01219">
    <property type="entry name" value="Frataxin_Cyay"/>
    <property type="match status" value="1"/>
</dbReference>
<dbReference type="GO" id="GO:0008198">
    <property type="term" value="F:ferrous iron binding"/>
    <property type="evidence" value="ECO:0007669"/>
    <property type="project" value="TreeGrafter"/>
</dbReference>
<keyword evidence="12" id="KW-0350">Heme biosynthesis</keyword>
<dbReference type="GO" id="GO:0005739">
    <property type="term" value="C:mitochondrion"/>
    <property type="evidence" value="ECO:0007669"/>
    <property type="project" value="UniProtKB-SubCell"/>
</dbReference>
<evidence type="ECO:0000256" key="7">
    <source>
        <dbReference type="ARBA" id="ARBA00022946"/>
    </source>
</evidence>
<dbReference type="GO" id="GO:0006783">
    <property type="term" value="P:heme biosynthetic process"/>
    <property type="evidence" value="ECO:0007669"/>
    <property type="project" value="UniProtKB-KW"/>
</dbReference>
<dbReference type="GO" id="GO:0004322">
    <property type="term" value="F:ferroxidase activity"/>
    <property type="evidence" value="ECO:0007669"/>
    <property type="project" value="UniProtKB-EC"/>
</dbReference>
<dbReference type="Pfam" id="PF01491">
    <property type="entry name" value="Frataxin_Cyay"/>
    <property type="match status" value="1"/>
</dbReference>
<keyword evidence="15" id="KW-1185">Reference proteome</keyword>
<dbReference type="SUPFAM" id="SSF55387">
    <property type="entry name" value="Frataxin/Nqo15-like"/>
    <property type="match status" value="1"/>
</dbReference>
<dbReference type="NCBIfam" id="TIGR03422">
    <property type="entry name" value="mito_frataxin"/>
    <property type="match status" value="1"/>
</dbReference>
<dbReference type="GO" id="GO:0008199">
    <property type="term" value="F:ferric iron binding"/>
    <property type="evidence" value="ECO:0007669"/>
    <property type="project" value="InterPro"/>
</dbReference>
<dbReference type="AlphaFoldDB" id="V4BHH2"/>
<evidence type="ECO:0000256" key="8">
    <source>
        <dbReference type="ARBA" id="ARBA00023002"/>
    </source>
</evidence>
<evidence type="ECO:0000256" key="3">
    <source>
        <dbReference type="ARBA" id="ARBA00013107"/>
    </source>
</evidence>
<sequence length="125" mass="14105">MSFFSALSPNQYEELADETLDSLTEYFEDLPDKISCDSDYDVIFGSGVLTIKFGEKHGTYVINKQTPNQQIWLSSPLSGPKRYDYINGSWIYKHDGISLHHLLSTELSDILGENIDLSHCTYSGS</sequence>
<dbReference type="GO" id="GO:0006879">
    <property type="term" value="P:intracellular iron ion homeostasis"/>
    <property type="evidence" value="ECO:0007669"/>
    <property type="project" value="UniProtKB-KW"/>
</dbReference>
<protein>
    <recommendedName>
        <fullName evidence="3">ferroxidase</fullName>
        <ecNumber evidence="3">1.16.3.1</ecNumber>
    </recommendedName>
</protein>
<evidence type="ECO:0000313" key="15">
    <source>
        <dbReference type="Proteomes" id="UP000030746"/>
    </source>
</evidence>
<evidence type="ECO:0000313" key="14">
    <source>
        <dbReference type="EMBL" id="ESO88094.1"/>
    </source>
</evidence>
<keyword evidence="4" id="KW-0409">Iron storage</keyword>
<dbReference type="RefSeq" id="XP_009061124.1">
    <property type="nucleotide sequence ID" value="XM_009062876.1"/>
</dbReference>
<dbReference type="Proteomes" id="UP000030746">
    <property type="component" value="Unassembled WGS sequence"/>
</dbReference>
<evidence type="ECO:0000256" key="11">
    <source>
        <dbReference type="ARBA" id="ARBA00023128"/>
    </source>
</evidence>
<name>V4BHH2_LOTGI</name>
<dbReference type="PROSITE" id="PS01344">
    <property type="entry name" value="FRATAXIN_1"/>
    <property type="match status" value="1"/>
</dbReference>
<dbReference type="KEGG" id="lgi:LOTGIDRAFT_126633"/>
<keyword evidence="10" id="KW-0406">Ion transport</keyword>
<keyword evidence="9" id="KW-0408">Iron</keyword>
<evidence type="ECO:0000256" key="6">
    <source>
        <dbReference type="ARBA" id="ARBA00022496"/>
    </source>
</evidence>
<dbReference type="EMBL" id="KB202752">
    <property type="protein sequence ID" value="ESO88094.1"/>
    <property type="molecule type" value="Genomic_DNA"/>
</dbReference>
<comment type="similarity">
    <text evidence="2">Belongs to the frataxin family.</text>
</comment>
<evidence type="ECO:0000256" key="10">
    <source>
        <dbReference type="ARBA" id="ARBA00023065"/>
    </source>
</evidence>
<dbReference type="InterPro" id="IPR036524">
    <property type="entry name" value="Frataxin/CyaY_sf"/>
</dbReference>
<keyword evidence="5" id="KW-0813">Transport</keyword>
<keyword evidence="8" id="KW-0560">Oxidoreductase</keyword>
<dbReference type="GeneID" id="20232617"/>
<dbReference type="PROSITE" id="PS50810">
    <property type="entry name" value="FRATAXIN_2"/>
    <property type="match status" value="1"/>
</dbReference>
<dbReference type="NCBIfam" id="TIGR03421">
    <property type="entry name" value="FeS_CyaY"/>
    <property type="match status" value="1"/>
</dbReference>
<dbReference type="GO" id="GO:0051537">
    <property type="term" value="F:2 iron, 2 sulfur cluster binding"/>
    <property type="evidence" value="ECO:0007669"/>
    <property type="project" value="TreeGrafter"/>
</dbReference>
<dbReference type="Gene3D" id="3.30.920.10">
    <property type="entry name" value="Frataxin/CyaY"/>
    <property type="match status" value="1"/>
</dbReference>
<evidence type="ECO:0000256" key="9">
    <source>
        <dbReference type="ARBA" id="ARBA00023004"/>
    </source>
</evidence>
<dbReference type="GO" id="GO:0034986">
    <property type="term" value="F:iron chaperone activity"/>
    <property type="evidence" value="ECO:0007669"/>
    <property type="project" value="TreeGrafter"/>
</dbReference>
<dbReference type="PRINTS" id="PR00904">
    <property type="entry name" value="FRATAXIN"/>
</dbReference>
<comment type="catalytic activity">
    <reaction evidence="13">
        <text>4 Fe(2+) + O2 + 4 H(+) = 4 Fe(3+) + 2 H2O</text>
        <dbReference type="Rhea" id="RHEA:11148"/>
        <dbReference type="ChEBI" id="CHEBI:15377"/>
        <dbReference type="ChEBI" id="CHEBI:15378"/>
        <dbReference type="ChEBI" id="CHEBI:15379"/>
        <dbReference type="ChEBI" id="CHEBI:29033"/>
        <dbReference type="ChEBI" id="CHEBI:29034"/>
        <dbReference type="EC" id="1.16.3.1"/>
    </reaction>
</comment>
<dbReference type="InterPro" id="IPR017789">
    <property type="entry name" value="Frataxin"/>
</dbReference>
<evidence type="ECO:0000256" key="12">
    <source>
        <dbReference type="ARBA" id="ARBA00023133"/>
    </source>
</evidence>
<dbReference type="OMA" id="YEVEYHS"/>
<dbReference type="GO" id="GO:0006826">
    <property type="term" value="P:iron ion transport"/>
    <property type="evidence" value="ECO:0007669"/>
    <property type="project" value="UniProtKB-KW"/>
</dbReference>
<dbReference type="PANTHER" id="PTHR16821:SF2">
    <property type="entry name" value="FRATAXIN, MITOCHONDRIAL"/>
    <property type="match status" value="1"/>
</dbReference>
<dbReference type="PANTHER" id="PTHR16821">
    <property type="entry name" value="FRATAXIN"/>
    <property type="match status" value="1"/>
</dbReference>
<keyword evidence="7" id="KW-0809">Transit peptide</keyword>
<evidence type="ECO:0000256" key="2">
    <source>
        <dbReference type="ARBA" id="ARBA00008183"/>
    </source>
</evidence>
<accession>V4BHH2</accession>
<evidence type="ECO:0000256" key="4">
    <source>
        <dbReference type="ARBA" id="ARBA00022434"/>
    </source>
</evidence>
<dbReference type="OrthoDB" id="1897642at2759"/>
<evidence type="ECO:0000256" key="5">
    <source>
        <dbReference type="ARBA" id="ARBA00022448"/>
    </source>
</evidence>